<evidence type="ECO:0000256" key="1">
    <source>
        <dbReference type="SAM" id="MobiDB-lite"/>
    </source>
</evidence>
<dbReference type="Proteomes" id="UP001497497">
    <property type="component" value="Unassembled WGS sequence"/>
</dbReference>
<feature type="compositionally biased region" description="Pro residues" evidence="1">
    <location>
        <begin position="63"/>
        <end position="74"/>
    </location>
</feature>
<evidence type="ECO:0000313" key="3">
    <source>
        <dbReference type="Proteomes" id="UP001497497"/>
    </source>
</evidence>
<gene>
    <name evidence="2" type="ORF">GSLYS_00017071001</name>
</gene>
<proteinExistence type="predicted"/>
<sequence>MQEQSRVPTGNSRTGQSTSRGTHSRPRTSDYYDYHQQRHRAQSPPPPTTDTLGSFVWSTQPSAPYPVMPPPRGPNPASVLRQAPPLHQNNHAPRLTPPRVPVNQQAPPPQPADNALRDDARLVLPDVFLQMIFPHRDTA</sequence>
<organism evidence="2 3">
    <name type="scientific">Lymnaea stagnalis</name>
    <name type="common">Great pond snail</name>
    <name type="synonym">Helix stagnalis</name>
    <dbReference type="NCBI Taxonomy" id="6523"/>
    <lineage>
        <taxon>Eukaryota</taxon>
        <taxon>Metazoa</taxon>
        <taxon>Spiralia</taxon>
        <taxon>Lophotrochozoa</taxon>
        <taxon>Mollusca</taxon>
        <taxon>Gastropoda</taxon>
        <taxon>Heterobranchia</taxon>
        <taxon>Euthyneura</taxon>
        <taxon>Panpulmonata</taxon>
        <taxon>Hygrophila</taxon>
        <taxon>Lymnaeoidea</taxon>
        <taxon>Lymnaeidae</taxon>
        <taxon>Lymnaea</taxon>
    </lineage>
</organism>
<feature type="compositionally biased region" description="Polar residues" evidence="1">
    <location>
        <begin position="49"/>
        <end position="62"/>
    </location>
</feature>
<feature type="region of interest" description="Disordered" evidence="1">
    <location>
        <begin position="1"/>
        <end position="115"/>
    </location>
</feature>
<reference evidence="2 3" key="1">
    <citation type="submission" date="2024-04" db="EMBL/GenBank/DDBJ databases">
        <authorList>
            <consortium name="Genoscope - CEA"/>
            <person name="William W."/>
        </authorList>
    </citation>
    <scope>NUCLEOTIDE SEQUENCE [LARGE SCALE GENOMIC DNA]</scope>
</reference>
<dbReference type="AlphaFoldDB" id="A0AAV2IFP6"/>
<dbReference type="EMBL" id="CAXITT010000555">
    <property type="protein sequence ID" value="CAL1543537.1"/>
    <property type="molecule type" value="Genomic_DNA"/>
</dbReference>
<feature type="compositionally biased region" description="Polar residues" evidence="1">
    <location>
        <begin position="1"/>
        <end position="21"/>
    </location>
</feature>
<feature type="compositionally biased region" description="Pro residues" evidence="1">
    <location>
        <begin position="95"/>
        <end position="111"/>
    </location>
</feature>
<comment type="caution">
    <text evidence="2">The sequence shown here is derived from an EMBL/GenBank/DDBJ whole genome shotgun (WGS) entry which is preliminary data.</text>
</comment>
<feature type="compositionally biased region" description="Basic and acidic residues" evidence="1">
    <location>
        <begin position="27"/>
        <end position="36"/>
    </location>
</feature>
<name>A0AAV2IFP6_LYMST</name>
<evidence type="ECO:0000313" key="2">
    <source>
        <dbReference type="EMBL" id="CAL1543537.1"/>
    </source>
</evidence>
<keyword evidence="3" id="KW-1185">Reference proteome</keyword>
<protein>
    <submittedName>
        <fullName evidence="2">Uncharacterized protein</fullName>
    </submittedName>
</protein>
<feature type="non-terminal residue" evidence="2">
    <location>
        <position position="139"/>
    </location>
</feature>
<accession>A0AAV2IFP6</accession>